<comment type="caution">
    <text evidence="15">The sequence shown here is derived from an EMBL/GenBank/DDBJ whole genome shotgun (WGS) entry which is preliminary data.</text>
</comment>
<dbReference type="Proteomes" id="UP001516472">
    <property type="component" value="Unassembled WGS sequence"/>
</dbReference>
<feature type="domain" description="TonB-dependent receptor plug" evidence="14">
    <location>
        <begin position="133"/>
        <end position="231"/>
    </location>
</feature>
<evidence type="ECO:0000256" key="5">
    <source>
        <dbReference type="ARBA" id="ARBA00022692"/>
    </source>
</evidence>
<evidence type="ECO:0000256" key="2">
    <source>
        <dbReference type="ARBA" id="ARBA00009810"/>
    </source>
</evidence>
<dbReference type="InterPro" id="IPR037066">
    <property type="entry name" value="Plug_dom_sf"/>
</dbReference>
<keyword evidence="16" id="KW-1185">Reference proteome</keyword>
<evidence type="ECO:0000259" key="13">
    <source>
        <dbReference type="Pfam" id="PF00593"/>
    </source>
</evidence>
<dbReference type="Pfam" id="PF00593">
    <property type="entry name" value="TonB_dep_Rec_b-barrel"/>
    <property type="match status" value="1"/>
</dbReference>
<dbReference type="CDD" id="cd01347">
    <property type="entry name" value="ligand_gated_channel"/>
    <property type="match status" value="1"/>
</dbReference>
<feature type="region of interest" description="Disordered" evidence="12">
    <location>
        <begin position="42"/>
        <end position="97"/>
    </location>
</feature>
<feature type="compositionally biased region" description="Low complexity" evidence="12">
    <location>
        <begin position="64"/>
        <end position="95"/>
    </location>
</feature>
<dbReference type="InterPro" id="IPR010105">
    <property type="entry name" value="TonB_sidphr_rcpt"/>
</dbReference>
<evidence type="ECO:0000256" key="4">
    <source>
        <dbReference type="ARBA" id="ARBA00022452"/>
    </source>
</evidence>
<dbReference type="NCBIfam" id="TIGR01783">
    <property type="entry name" value="TonB-siderophor"/>
    <property type="match status" value="1"/>
</dbReference>
<dbReference type="Gene3D" id="2.170.130.10">
    <property type="entry name" value="TonB-dependent receptor, plug domain"/>
    <property type="match status" value="1"/>
</dbReference>
<name>A0ABR9PN88_9BACT</name>
<comment type="subcellular location">
    <subcellularLocation>
        <location evidence="1 10">Cell outer membrane</location>
        <topology evidence="1 10">Multi-pass membrane protein</topology>
    </subcellularLocation>
</comment>
<sequence length="787" mass="84283">MSTAKPGRSAIRSSNGNPGGVRGALWPWGQAVGLASALAAGGAVAQETPVAAEPAQEARPVEGATPSSPEAPVAAPVAAPATPAPATDAPVTGTAQTGAGADDVFVLPEVEVQGEASKYNATEPSLARLPRPLVDTPQTITVVPERVIQEQQATTLRDALRNVSGITVTAGEGGRQGDSFSLRGFSAQTDTLRDGVRDLGWFTRDTFNLEGVEVYFGPSSVLFGRGSTGGAINLVTKKARKGSFQNLRLSGGTAPSGRVEADVNHEVSDRLQLRVSATGQLAGVAGRDVVTENRAGIAPSARLQVSDKVSLEVDYFYQHENSVPDYGQPYFNGYPVSVTLDVPRENFYGVKDSDVERVNVHIGTARVLADLGHGLKLTNTLRYGGVDRFARPTAPRGLTPAGEPTTIGRQRFQTNNDNTYLANQTDLRGVFTTGFLKHTANVGLDLSREQRSQDRNNLNAVGLPTGNNLPADLYDPDPNPDLSAVSRVFASSNESRQVNLGVYASDQIQIGQYVELLGTLRYDRLNSDYSATNAAGETTPFEQDNGLFNWRAGVVLHPAANTSVYGMYGTSSNPSAELATLSNDTVSLDPEKNETFEIGAKSDVIAERLSLNAAVFRTNKKNARVPNSDPEGPAQILEGKQRVQGYNIGVAGSPVRRWNVFANYTFLDASIQEHTNDFLEGQRLVNTPKRSFSLWTTYAILDNLSVGGGAVYQDVVPVNNPATAAAQLVKVPNYWRFDAFASYSFQKVDLQLNVYNLTDKLYYDAYYGGQAVPAEARSAVLTANVRF</sequence>
<keyword evidence="9 10" id="KW-0998">Cell outer membrane</keyword>
<keyword evidence="5 10" id="KW-0812">Transmembrane</keyword>
<evidence type="ECO:0000256" key="9">
    <source>
        <dbReference type="ARBA" id="ARBA00023237"/>
    </source>
</evidence>
<dbReference type="InterPro" id="IPR039426">
    <property type="entry name" value="TonB-dep_rcpt-like"/>
</dbReference>
<evidence type="ECO:0000259" key="14">
    <source>
        <dbReference type="Pfam" id="PF07715"/>
    </source>
</evidence>
<comment type="similarity">
    <text evidence="2 10 11">Belongs to the TonB-dependent receptor family.</text>
</comment>
<evidence type="ECO:0000256" key="6">
    <source>
        <dbReference type="ARBA" id="ARBA00023077"/>
    </source>
</evidence>
<evidence type="ECO:0000256" key="1">
    <source>
        <dbReference type="ARBA" id="ARBA00004571"/>
    </source>
</evidence>
<dbReference type="PANTHER" id="PTHR32552:SF83">
    <property type="entry name" value="BLR3904 PROTEIN"/>
    <property type="match status" value="1"/>
</dbReference>
<evidence type="ECO:0000256" key="3">
    <source>
        <dbReference type="ARBA" id="ARBA00022448"/>
    </source>
</evidence>
<organism evidence="15 16">
    <name type="scientific">Corallococcus soli</name>
    <dbReference type="NCBI Taxonomy" id="2710757"/>
    <lineage>
        <taxon>Bacteria</taxon>
        <taxon>Pseudomonadati</taxon>
        <taxon>Myxococcota</taxon>
        <taxon>Myxococcia</taxon>
        <taxon>Myxococcales</taxon>
        <taxon>Cystobacterineae</taxon>
        <taxon>Myxococcaceae</taxon>
        <taxon>Corallococcus</taxon>
    </lineage>
</organism>
<feature type="domain" description="TonB-dependent receptor-like beta-barrel" evidence="13">
    <location>
        <begin position="307"/>
        <end position="757"/>
    </location>
</feature>
<evidence type="ECO:0000256" key="11">
    <source>
        <dbReference type="RuleBase" id="RU003357"/>
    </source>
</evidence>
<dbReference type="PANTHER" id="PTHR32552">
    <property type="entry name" value="FERRICHROME IRON RECEPTOR-RELATED"/>
    <property type="match status" value="1"/>
</dbReference>
<dbReference type="EMBL" id="JAAIYO010000003">
    <property type="protein sequence ID" value="MBE4749386.1"/>
    <property type="molecule type" value="Genomic_DNA"/>
</dbReference>
<dbReference type="InterPro" id="IPR036942">
    <property type="entry name" value="Beta-barrel_TonB_sf"/>
</dbReference>
<keyword evidence="4 10" id="KW-1134">Transmembrane beta strand</keyword>
<evidence type="ECO:0000313" key="15">
    <source>
        <dbReference type="EMBL" id="MBE4749386.1"/>
    </source>
</evidence>
<gene>
    <name evidence="15" type="ORF">G4177_14555</name>
</gene>
<accession>A0ABR9PN88</accession>
<evidence type="ECO:0000256" key="7">
    <source>
        <dbReference type="ARBA" id="ARBA00023136"/>
    </source>
</evidence>
<evidence type="ECO:0000256" key="12">
    <source>
        <dbReference type="SAM" id="MobiDB-lite"/>
    </source>
</evidence>
<feature type="region of interest" description="Disordered" evidence="12">
    <location>
        <begin position="1"/>
        <end position="25"/>
    </location>
</feature>
<keyword evidence="6 11" id="KW-0798">TonB box</keyword>
<evidence type="ECO:0000313" key="16">
    <source>
        <dbReference type="Proteomes" id="UP001516472"/>
    </source>
</evidence>
<proteinExistence type="inferred from homology"/>
<dbReference type="Pfam" id="PF07715">
    <property type="entry name" value="Plug"/>
    <property type="match status" value="1"/>
</dbReference>
<reference evidence="15 16" key="1">
    <citation type="submission" date="2020-02" db="EMBL/GenBank/DDBJ databases">
        <authorList>
            <person name="Babadi Z.K."/>
            <person name="Risdian C."/>
            <person name="Ebrahimipour G.H."/>
            <person name="Wink J."/>
        </authorList>
    </citation>
    <scope>NUCLEOTIDE SEQUENCE [LARGE SCALE GENOMIC DNA]</scope>
    <source>
        <strain evidence="15 16">ZKHCc1 1396</strain>
    </source>
</reference>
<evidence type="ECO:0000256" key="10">
    <source>
        <dbReference type="PROSITE-ProRule" id="PRU01360"/>
    </source>
</evidence>
<protein>
    <submittedName>
        <fullName evidence="15">TonB-dependent siderophore receptor</fullName>
    </submittedName>
</protein>
<evidence type="ECO:0000256" key="8">
    <source>
        <dbReference type="ARBA" id="ARBA00023170"/>
    </source>
</evidence>
<dbReference type="SUPFAM" id="SSF56935">
    <property type="entry name" value="Porins"/>
    <property type="match status" value="1"/>
</dbReference>
<dbReference type="InterPro" id="IPR012910">
    <property type="entry name" value="Plug_dom"/>
</dbReference>
<dbReference type="InterPro" id="IPR000531">
    <property type="entry name" value="Beta-barrel_TonB"/>
</dbReference>
<keyword evidence="3 10" id="KW-0813">Transport</keyword>
<keyword evidence="7 10" id="KW-0472">Membrane</keyword>
<dbReference type="PROSITE" id="PS52016">
    <property type="entry name" value="TONB_DEPENDENT_REC_3"/>
    <property type="match status" value="1"/>
</dbReference>
<keyword evidence="8 15" id="KW-0675">Receptor</keyword>
<dbReference type="Gene3D" id="2.40.170.20">
    <property type="entry name" value="TonB-dependent receptor, beta-barrel domain"/>
    <property type="match status" value="1"/>
</dbReference>